<sequence>MAQLRPSLIADWQAAYPEDTEERLIQLAERTTLYERGELYVRDGIAQFENVVVRPQWRGRGLGRRLVVEALHRSAQAGADIWFLIAEATDWPLGWYERLGYRAGSVVHVYQRTPSK</sequence>
<name>A0ABT1ILD7_9PSEU</name>
<dbReference type="InterPro" id="IPR000182">
    <property type="entry name" value="GNAT_dom"/>
</dbReference>
<keyword evidence="3" id="KW-1185">Reference proteome</keyword>
<evidence type="ECO:0000313" key="2">
    <source>
        <dbReference type="EMBL" id="MCP2273473.1"/>
    </source>
</evidence>
<dbReference type="Pfam" id="PF13508">
    <property type="entry name" value="Acetyltransf_7"/>
    <property type="match status" value="1"/>
</dbReference>
<dbReference type="SUPFAM" id="SSF55729">
    <property type="entry name" value="Acyl-CoA N-acyltransferases (Nat)"/>
    <property type="match status" value="1"/>
</dbReference>
<proteinExistence type="predicted"/>
<dbReference type="Proteomes" id="UP001205185">
    <property type="component" value="Unassembled WGS sequence"/>
</dbReference>
<evidence type="ECO:0000259" key="1">
    <source>
        <dbReference type="PROSITE" id="PS51186"/>
    </source>
</evidence>
<gene>
    <name evidence="2" type="ORF">LV75_006002</name>
</gene>
<comment type="caution">
    <text evidence="2">The sequence shown here is derived from an EMBL/GenBank/DDBJ whole genome shotgun (WGS) entry which is preliminary data.</text>
</comment>
<dbReference type="RefSeq" id="WP_253890660.1">
    <property type="nucleotide sequence ID" value="NZ_BAAAVB010000003.1"/>
</dbReference>
<feature type="domain" description="N-acetyltransferase" evidence="1">
    <location>
        <begin position="1"/>
        <end position="116"/>
    </location>
</feature>
<reference evidence="2 3" key="1">
    <citation type="submission" date="2022-06" db="EMBL/GenBank/DDBJ databases">
        <title>Genomic Encyclopedia of Archaeal and Bacterial Type Strains, Phase II (KMG-II): from individual species to whole genera.</title>
        <authorList>
            <person name="Goeker M."/>
        </authorList>
    </citation>
    <scope>NUCLEOTIDE SEQUENCE [LARGE SCALE GENOMIC DNA]</scope>
    <source>
        <strain evidence="2 3">DSM 44255</strain>
    </source>
</reference>
<dbReference type="EMBL" id="JAMTCO010000016">
    <property type="protein sequence ID" value="MCP2273473.1"/>
    <property type="molecule type" value="Genomic_DNA"/>
</dbReference>
<organism evidence="2 3">
    <name type="scientific">Actinokineospora diospyrosa</name>
    <dbReference type="NCBI Taxonomy" id="103728"/>
    <lineage>
        <taxon>Bacteria</taxon>
        <taxon>Bacillati</taxon>
        <taxon>Actinomycetota</taxon>
        <taxon>Actinomycetes</taxon>
        <taxon>Pseudonocardiales</taxon>
        <taxon>Pseudonocardiaceae</taxon>
        <taxon>Actinokineospora</taxon>
    </lineage>
</organism>
<evidence type="ECO:0000313" key="3">
    <source>
        <dbReference type="Proteomes" id="UP001205185"/>
    </source>
</evidence>
<accession>A0ABT1ILD7</accession>
<dbReference type="CDD" id="cd04301">
    <property type="entry name" value="NAT_SF"/>
    <property type="match status" value="1"/>
</dbReference>
<dbReference type="PROSITE" id="PS51186">
    <property type="entry name" value="GNAT"/>
    <property type="match status" value="1"/>
</dbReference>
<dbReference type="Gene3D" id="3.40.630.30">
    <property type="match status" value="1"/>
</dbReference>
<dbReference type="InterPro" id="IPR016181">
    <property type="entry name" value="Acyl_CoA_acyltransferase"/>
</dbReference>
<protein>
    <submittedName>
        <fullName evidence="2">Acetyltransferase (GNAT) domain-containing protein</fullName>
    </submittedName>
</protein>